<dbReference type="RefSeq" id="WP_200240670.1">
    <property type="nucleotide sequence ID" value="NZ_NRRV01000059.1"/>
</dbReference>
<sequence length="127" mass="14488">MDIRPIKTEQDYDATMAEIEALWGAEVGSPRGDKLDVLMTLVDAYEAKHHPIAPPDPVEAILFRMEQAGLQRKDLEPYIGHSGRVSEVLSRKRPLTLDMIRKLWKGLHIPLESLIQDESDENHRQHA</sequence>
<dbReference type="InterPro" id="IPR039060">
    <property type="entry name" value="Antitox_HigA"/>
</dbReference>
<dbReference type="PANTHER" id="PTHR40455:SF1">
    <property type="entry name" value="ANTITOXIN HIGA"/>
    <property type="match status" value="1"/>
</dbReference>
<evidence type="ECO:0000313" key="1">
    <source>
        <dbReference type="EMBL" id="MBK1632848.1"/>
    </source>
</evidence>
<evidence type="ECO:0000313" key="2">
    <source>
        <dbReference type="Proteomes" id="UP000748752"/>
    </source>
</evidence>
<reference evidence="1 2" key="1">
    <citation type="journal article" date="2020" name="Microorganisms">
        <title>Osmotic Adaptation and Compatible Solute Biosynthesis of Phototrophic Bacteria as Revealed from Genome Analyses.</title>
        <authorList>
            <person name="Imhoff J.F."/>
            <person name="Rahn T."/>
            <person name="Kunzel S."/>
            <person name="Keller A."/>
            <person name="Neulinger S.C."/>
        </authorList>
    </citation>
    <scope>NUCLEOTIDE SEQUENCE [LARGE SCALE GENOMIC DNA]</scope>
    <source>
        <strain evidence="1 2">DSM 6210</strain>
    </source>
</reference>
<protein>
    <submittedName>
        <fullName evidence="1">Transcriptional regulator</fullName>
    </submittedName>
</protein>
<gene>
    <name evidence="1" type="ORF">CKO31_19265</name>
</gene>
<organism evidence="1 2">
    <name type="scientific">Thiohalocapsa halophila</name>
    <dbReference type="NCBI Taxonomy" id="69359"/>
    <lineage>
        <taxon>Bacteria</taxon>
        <taxon>Pseudomonadati</taxon>
        <taxon>Pseudomonadota</taxon>
        <taxon>Gammaproteobacteria</taxon>
        <taxon>Chromatiales</taxon>
        <taxon>Chromatiaceae</taxon>
        <taxon>Thiohalocapsa</taxon>
    </lineage>
</organism>
<keyword evidence="2" id="KW-1185">Reference proteome</keyword>
<dbReference type="EMBL" id="NRRV01000059">
    <property type="protein sequence ID" value="MBK1632848.1"/>
    <property type="molecule type" value="Genomic_DNA"/>
</dbReference>
<proteinExistence type="predicted"/>
<dbReference type="Proteomes" id="UP000748752">
    <property type="component" value="Unassembled WGS sequence"/>
</dbReference>
<name>A0ABS1CMD1_9GAMM</name>
<comment type="caution">
    <text evidence="1">The sequence shown here is derived from an EMBL/GenBank/DDBJ whole genome shotgun (WGS) entry which is preliminary data.</text>
</comment>
<accession>A0ABS1CMD1</accession>
<dbReference type="PANTHER" id="PTHR40455">
    <property type="entry name" value="ANTITOXIN HIGA"/>
    <property type="match status" value="1"/>
</dbReference>